<proteinExistence type="inferred from homology"/>
<feature type="non-terminal residue" evidence="9">
    <location>
        <position position="186"/>
    </location>
</feature>
<keyword evidence="7" id="KW-1015">Disulfide bond</keyword>
<comment type="similarity">
    <text evidence="2 8">Belongs to the Wnt family.</text>
</comment>
<evidence type="ECO:0000256" key="1">
    <source>
        <dbReference type="ARBA" id="ARBA00004498"/>
    </source>
</evidence>
<evidence type="ECO:0000256" key="2">
    <source>
        <dbReference type="ARBA" id="ARBA00005683"/>
    </source>
</evidence>
<evidence type="ECO:0000313" key="10">
    <source>
        <dbReference type="Proteomes" id="UP000762676"/>
    </source>
</evidence>
<dbReference type="PANTHER" id="PTHR12027">
    <property type="entry name" value="WNT RELATED"/>
    <property type="match status" value="1"/>
</dbReference>
<evidence type="ECO:0000256" key="6">
    <source>
        <dbReference type="ARBA" id="ARBA00022687"/>
    </source>
</evidence>
<comment type="function">
    <text evidence="8">Ligand for members of the frizzled family of seven transmembrane receptors.</text>
</comment>
<keyword evidence="6 8" id="KW-0879">Wnt signaling pathway</keyword>
<dbReference type="AlphaFoldDB" id="A0AAV4FAF2"/>
<evidence type="ECO:0000256" key="3">
    <source>
        <dbReference type="ARBA" id="ARBA00022473"/>
    </source>
</evidence>
<dbReference type="EMBL" id="BMAT01011277">
    <property type="protein sequence ID" value="GFR69836.1"/>
    <property type="molecule type" value="Genomic_DNA"/>
</dbReference>
<keyword evidence="10" id="KW-1185">Reference proteome</keyword>
<sequence length="186" mass="20738">MRVGRALYRRANRPWTTTRNCSKSSGLAARQLRLCRDNLELMPTVVHSALVGMETCQNQFKDRRWNCSSVLGVPNLNNDLIRGTREQAYVYGISSAALVHSVSRACSIGVTAKCSCGPLPNWEPEEEFKHSEIISFAQWGGCGDDVKFGISFGLQFTDATLINKKGKVKLSKKALMNKHNFQVGRE</sequence>
<dbReference type="GO" id="GO:0045165">
    <property type="term" value="P:cell fate commitment"/>
    <property type="evidence" value="ECO:0007669"/>
    <property type="project" value="TreeGrafter"/>
</dbReference>
<gene>
    <name evidence="9" type="ORF">ElyMa_005642100</name>
</gene>
<reference evidence="9 10" key="1">
    <citation type="journal article" date="2021" name="Elife">
        <title>Chloroplast acquisition without the gene transfer in kleptoplastic sea slugs, Plakobranchus ocellatus.</title>
        <authorList>
            <person name="Maeda T."/>
            <person name="Takahashi S."/>
            <person name="Yoshida T."/>
            <person name="Shimamura S."/>
            <person name="Takaki Y."/>
            <person name="Nagai Y."/>
            <person name="Toyoda A."/>
            <person name="Suzuki Y."/>
            <person name="Arimoto A."/>
            <person name="Ishii H."/>
            <person name="Satoh N."/>
            <person name="Nishiyama T."/>
            <person name="Hasebe M."/>
            <person name="Maruyama T."/>
            <person name="Minagawa J."/>
            <person name="Obokata J."/>
            <person name="Shigenobu S."/>
        </authorList>
    </citation>
    <scope>NUCLEOTIDE SEQUENCE [LARGE SCALE GENOMIC DNA]</scope>
</reference>
<evidence type="ECO:0000256" key="7">
    <source>
        <dbReference type="ARBA" id="ARBA00023157"/>
    </source>
</evidence>
<dbReference type="Proteomes" id="UP000762676">
    <property type="component" value="Unassembled WGS sequence"/>
</dbReference>
<accession>A0AAV4FAF2</accession>
<evidence type="ECO:0000256" key="5">
    <source>
        <dbReference type="ARBA" id="ARBA00022530"/>
    </source>
</evidence>
<dbReference type="GO" id="GO:0030182">
    <property type="term" value="P:neuron differentiation"/>
    <property type="evidence" value="ECO:0007669"/>
    <property type="project" value="TreeGrafter"/>
</dbReference>
<dbReference type="PRINTS" id="PR01349">
    <property type="entry name" value="WNTPROTEIN"/>
</dbReference>
<dbReference type="Pfam" id="PF00110">
    <property type="entry name" value="wnt"/>
    <property type="match status" value="1"/>
</dbReference>
<dbReference type="GO" id="GO:0005109">
    <property type="term" value="F:frizzled binding"/>
    <property type="evidence" value="ECO:0007669"/>
    <property type="project" value="TreeGrafter"/>
</dbReference>
<comment type="caution">
    <text evidence="9">The sequence shown here is derived from an EMBL/GenBank/DDBJ whole genome shotgun (WGS) entry which is preliminary data.</text>
</comment>
<dbReference type="InterPro" id="IPR005817">
    <property type="entry name" value="Wnt"/>
</dbReference>
<evidence type="ECO:0000256" key="8">
    <source>
        <dbReference type="RuleBase" id="RU003500"/>
    </source>
</evidence>
<keyword evidence="3 8" id="KW-0217">Developmental protein</keyword>
<organism evidence="9 10">
    <name type="scientific">Elysia marginata</name>
    <dbReference type="NCBI Taxonomy" id="1093978"/>
    <lineage>
        <taxon>Eukaryota</taxon>
        <taxon>Metazoa</taxon>
        <taxon>Spiralia</taxon>
        <taxon>Lophotrochozoa</taxon>
        <taxon>Mollusca</taxon>
        <taxon>Gastropoda</taxon>
        <taxon>Heterobranchia</taxon>
        <taxon>Euthyneura</taxon>
        <taxon>Panpulmonata</taxon>
        <taxon>Sacoglossa</taxon>
        <taxon>Placobranchoidea</taxon>
        <taxon>Plakobranchidae</taxon>
        <taxon>Elysia</taxon>
    </lineage>
</organism>
<dbReference type="GO" id="GO:0005615">
    <property type="term" value="C:extracellular space"/>
    <property type="evidence" value="ECO:0007669"/>
    <property type="project" value="TreeGrafter"/>
</dbReference>
<keyword evidence="5" id="KW-0272">Extracellular matrix</keyword>
<dbReference type="PANTHER" id="PTHR12027:SF102">
    <property type="entry name" value="PROTEIN WNT"/>
    <property type="match status" value="1"/>
</dbReference>
<dbReference type="GO" id="GO:0060070">
    <property type="term" value="P:canonical Wnt signaling pathway"/>
    <property type="evidence" value="ECO:0007669"/>
    <property type="project" value="TreeGrafter"/>
</dbReference>
<dbReference type="SMART" id="SM00097">
    <property type="entry name" value="WNT1"/>
    <property type="match status" value="1"/>
</dbReference>
<protein>
    <recommendedName>
        <fullName evidence="8">Protein Wnt</fullName>
    </recommendedName>
</protein>
<dbReference type="GO" id="GO:0005125">
    <property type="term" value="F:cytokine activity"/>
    <property type="evidence" value="ECO:0007669"/>
    <property type="project" value="TreeGrafter"/>
</dbReference>
<evidence type="ECO:0000256" key="4">
    <source>
        <dbReference type="ARBA" id="ARBA00022525"/>
    </source>
</evidence>
<evidence type="ECO:0000313" key="9">
    <source>
        <dbReference type="EMBL" id="GFR69836.1"/>
    </source>
</evidence>
<name>A0AAV4FAF2_9GAST</name>
<comment type="subcellular location">
    <subcellularLocation>
        <location evidence="1 8">Secreted</location>
        <location evidence="1 8">Extracellular space</location>
        <location evidence="1 8">Extracellular matrix</location>
    </subcellularLocation>
</comment>
<keyword evidence="4" id="KW-0964">Secreted</keyword>